<dbReference type="Proteomes" id="UP000246991">
    <property type="component" value="Unassembled WGS sequence"/>
</dbReference>
<evidence type="ECO:0000313" key="2">
    <source>
        <dbReference type="Proteomes" id="UP000246991"/>
    </source>
</evidence>
<organism evidence="1 2">
    <name type="scientific">Tuber magnatum</name>
    <name type="common">white Piedmont truffle</name>
    <dbReference type="NCBI Taxonomy" id="42249"/>
    <lineage>
        <taxon>Eukaryota</taxon>
        <taxon>Fungi</taxon>
        <taxon>Dikarya</taxon>
        <taxon>Ascomycota</taxon>
        <taxon>Pezizomycotina</taxon>
        <taxon>Pezizomycetes</taxon>
        <taxon>Pezizales</taxon>
        <taxon>Tuberaceae</taxon>
        <taxon>Tuber</taxon>
    </lineage>
</organism>
<sequence>MEGRGGKTIHFARVIAFSIGGITVLPVRYGGRKRFFAADSLRNGSQAQGFTIPLHRPMKPYSTSARIRFPTKQPQE</sequence>
<keyword evidence="2" id="KW-1185">Reference proteome</keyword>
<protein>
    <submittedName>
        <fullName evidence="1">Uncharacterized protein</fullName>
    </submittedName>
</protein>
<reference evidence="1 2" key="1">
    <citation type="submission" date="2018-03" db="EMBL/GenBank/DDBJ databases">
        <title>Genomes of Pezizomycetes fungi and the evolution of truffles.</title>
        <authorList>
            <person name="Murat C."/>
            <person name="Payen T."/>
            <person name="Noel B."/>
            <person name="Kuo A."/>
            <person name="Martin F.M."/>
        </authorList>
    </citation>
    <scope>NUCLEOTIDE SEQUENCE [LARGE SCALE GENOMIC DNA]</scope>
    <source>
        <strain evidence="1">091103-1</strain>
    </source>
</reference>
<name>A0A317SJG0_9PEZI</name>
<accession>A0A317SJG0</accession>
<comment type="caution">
    <text evidence="1">The sequence shown here is derived from an EMBL/GenBank/DDBJ whole genome shotgun (WGS) entry which is preliminary data.</text>
</comment>
<proteinExistence type="predicted"/>
<dbReference type="EMBL" id="PYWC01000075">
    <property type="protein sequence ID" value="PWW73690.1"/>
    <property type="molecule type" value="Genomic_DNA"/>
</dbReference>
<evidence type="ECO:0000313" key="1">
    <source>
        <dbReference type="EMBL" id="PWW73690.1"/>
    </source>
</evidence>
<gene>
    <name evidence="1" type="ORF">C7212DRAFT_332662</name>
</gene>
<dbReference type="AlphaFoldDB" id="A0A317SJG0"/>